<dbReference type="AlphaFoldDB" id="G1WGF2"/>
<dbReference type="EMBL" id="ADLS01000006">
    <property type="protein sequence ID" value="EGX67403.1"/>
    <property type="molecule type" value="Genomic_DNA"/>
</dbReference>
<comment type="caution">
    <text evidence="1">The sequence shown here is derived from an EMBL/GenBank/DDBJ whole genome shotgun (WGS) entry which is preliminary data.</text>
</comment>
<sequence length="60" mass="7031">MTLDESVYRLSELACGMEMDVYRLGRMPDDYKPRLQQIRRICNKLLIGEYEVEGTDDADD</sequence>
<proteinExistence type="predicted"/>
<protein>
    <submittedName>
        <fullName evidence="1">Uncharacterized protein</fullName>
    </submittedName>
</protein>
<dbReference type="Proteomes" id="UP000004830">
    <property type="component" value="Unassembled WGS sequence"/>
</dbReference>
<keyword evidence="2" id="KW-1185">Reference proteome</keyword>
<name>G1WGF2_9ACTN</name>
<dbReference type="GeneID" id="62758192"/>
<gene>
    <name evidence="1" type="ORF">HMPREF9452_00415</name>
</gene>
<accession>G1WGF2</accession>
<dbReference type="HOGENOM" id="CLU_2933428_0_0_11"/>
<dbReference type="RefSeq" id="WP_009140451.1">
    <property type="nucleotide sequence ID" value="NZ_JH126467.1"/>
</dbReference>
<organism evidence="1 2">
    <name type="scientific">Collinsella tanakaei YIT 12063</name>
    <dbReference type="NCBI Taxonomy" id="742742"/>
    <lineage>
        <taxon>Bacteria</taxon>
        <taxon>Bacillati</taxon>
        <taxon>Actinomycetota</taxon>
        <taxon>Coriobacteriia</taxon>
        <taxon>Coriobacteriales</taxon>
        <taxon>Coriobacteriaceae</taxon>
        <taxon>Collinsella</taxon>
    </lineage>
</organism>
<evidence type="ECO:0000313" key="1">
    <source>
        <dbReference type="EMBL" id="EGX67403.1"/>
    </source>
</evidence>
<evidence type="ECO:0000313" key="2">
    <source>
        <dbReference type="Proteomes" id="UP000004830"/>
    </source>
</evidence>
<reference evidence="1 2" key="1">
    <citation type="submission" date="2011-06" db="EMBL/GenBank/DDBJ databases">
        <title>The Genome Sequence of Collinsella tanakaei YIT 12063.</title>
        <authorList>
            <consortium name="The Broad Institute Genome Sequencing Platform"/>
            <person name="Earl A."/>
            <person name="Ward D."/>
            <person name="Feldgarden M."/>
            <person name="Gevers D."/>
            <person name="Morotomi M."/>
            <person name="Young S.K."/>
            <person name="Zeng Q."/>
            <person name="Gargeya S."/>
            <person name="Fitzgerald M."/>
            <person name="Haas B."/>
            <person name="Abouelleil A."/>
            <person name="Alvarado L."/>
            <person name="Arachchi H.M."/>
            <person name="Berlin A."/>
            <person name="Brown A."/>
            <person name="Chapman S.B."/>
            <person name="Chen Z."/>
            <person name="Dunbar C."/>
            <person name="Freedman E."/>
            <person name="Gearin G."/>
            <person name="Gellesch M."/>
            <person name="Goldberg J."/>
            <person name="Griggs A."/>
            <person name="Gujja S."/>
            <person name="Heiman D."/>
            <person name="Howarth C."/>
            <person name="Larson L."/>
            <person name="Lui A."/>
            <person name="MacDonald P.J.P."/>
            <person name="Mehta T."/>
            <person name="Montmayeur A."/>
            <person name="Murphy C."/>
            <person name="Neiman D."/>
            <person name="Pearson M."/>
            <person name="Priest M."/>
            <person name="Roberts A."/>
            <person name="Saif S."/>
            <person name="Shea T."/>
            <person name="Shenoy N."/>
            <person name="Sisk P."/>
            <person name="Stolte C."/>
            <person name="Sykes S."/>
            <person name="Wortman J."/>
            <person name="Nusbaum C."/>
            <person name="Birren B."/>
        </authorList>
    </citation>
    <scope>NUCLEOTIDE SEQUENCE [LARGE SCALE GENOMIC DNA]</scope>
    <source>
        <strain evidence="1 2">YIT 12063</strain>
    </source>
</reference>
<dbReference type="PATRIC" id="fig|742742.3.peg.398"/>
<dbReference type="STRING" id="742742.HMPREF9452_00415"/>